<name>A0A940X2T5_9GAMM</name>
<dbReference type="Proteomes" id="UP000673447">
    <property type="component" value="Unassembled WGS sequence"/>
</dbReference>
<accession>A0A940X2T5</accession>
<dbReference type="EMBL" id="JAGKTC010000001">
    <property type="protein sequence ID" value="MBP3983719.1"/>
    <property type="molecule type" value="Genomic_DNA"/>
</dbReference>
<gene>
    <name evidence="2" type="ORF">J5837_04700</name>
</gene>
<evidence type="ECO:0000313" key="2">
    <source>
        <dbReference type="EMBL" id="MBP3983719.1"/>
    </source>
</evidence>
<keyword evidence="3" id="KW-1185">Reference proteome</keyword>
<feature type="transmembrane region" description="Helical" evidence="1">
    <location>
        <begin position="36"/>
        <end position="56"/>
    </location>
</feature>
<protein>
    <recommendedName>
        <fullName evidence="4">Transmembrane lipoprotein</fullName>
    </recommendedName>
</protein>
<dbReference type="AlphaFoldDB" id="A0A940X2T5"/>
<sequence>MWPRWLAALLLGLPLTIGIVGVCALAWPGRAEITALPWMLLAFPVWITAMALAFAFKSGLRAWLWLGGATLAGFGLLYGLKALGWIGVNA</sequence>
<evidence type="ECO:0008006" key="4">
    <source>
        <dbReference type="Google" id="ProtNLM"/>
    </source>
</evidence>
<evidence type="ECO:0000256" key="1">
    <source>
        <dbReference type="SAM" id="Phobius"/>
    </source>
</evidence>
<reference evidence="2" key="2">
    <citation type="submission" date="2021-03" db="EMBL/GenBank/DDBJ databases">
        <authorList>
            <person name="Cao W."/>
        </authorList>
    </citation>
    <scope>NUCLEOTIDE SEQUENCE</scope>
    <source>
        <strain evidence="2">110414</strain>
    </source>
</reference>
<keyword evidence="1" id="KW-1133">Transmembrane helix</keyword>
<comment type="caution">
    <text evidence="2">The sequence shown here is derived from an EMBL/GenBank/DDBJ whole genome shotgun (WGS) entry which is preliminary data.</text>
</comment>
<keyword evidence="1" id="KW-0812">Transmembrane</keyword>
<feature type="transmembrane region" description="Helical" evidence="1">
    <location>
        <begin position="63"/>
        <end position="88"/>
    </location>
</feature>
<organism evidence="2 3">
    <name type="scientific">Pseudoxanthomonas helianthi</name>
    <dbReference type="NCBI Taxonomy" id="1453541"/>
    <lineage>
        <taxon>Bacteria</taxon>
        <taxon>Pseudomonadati</taxon>
        <taxon>Pseudomonadota</taxon>
        <taxon>Gammaproteobacteria</taxon>
        <taxon>Lysobacterales</taxon>
        <taxon>Lysobacteraceae</taxon>
        <taxon>Pseudoxanthomonas</taxon>
    </lineage>
</organism>
<keyword evidence="1" id="KW-0472">Membrane</keyword>
<reference evidence="2" key="1">
    <citation type="journal article" date="2016" name="Int. J. Syst. Evol. Microbiol.">
        <title>Pseudoxanthomonas helianthi sp. nov., isolated from roots of Jerusalem artichoke (Helianthus tuberosus).</title>
        <authorList>
            <person name="Kittiwongwattana C."/>
            <person name="Thawai C."/>
        </authorList>
    </citation>
    <scope>NUCLEOTIDE SEQUENCE</scope>
    <source>
        <strain evidence="2">110414</strain>
    </source>
</reference>
<evidence type="ECO:0000313" key="3">
    <source>
        <dbReference type="Proteomes" id="UP000673447"/>
    </source>
</evidence>
<proteinExistence type="predicted"/>